<sequence length="84" mass="8793">MTLRFHSRLTADGKQAKVEIKGTAAELERLGKELGEVSRGGKGAKASLDQISGAARAASGTLSQASVEVGKLRDTHRSRICGQS</sequence>
<keyword evidence="2" id="KW-1185">Reference proteome</keyword>
<dbReference type="AlphaFoldDB" id="A0A238KY05"/>
<reference evidence="1 2" key="1">
    <citation type="submission" date="2017-05" db="EMBL/GenBank/DDBJ databases">
        <authorList>
            <person name="Song R."/>
            <person name="Chenine A.L."/>
            <person name="Ruprecht R.M."/>
        </authorList>
    </citation>
    <scope>NUCLEOTIDE SEQUENCE [LARGE SCALE GENOMIC DNA]</scope>
    <source>
        <strain evidence="1 2">CECT 8663</strain>
    </source>
</reference>
<proteinExistence type="predicted"/>
<protein>
    <submittedName>
        <fullName evidence="1">Uncharacterized protein</fullName>
    </submittedName>
</protein>
<accession>A0A238KY05</accession>
<dbReference type="Proteomes" id="UP000220836">
    <property type="component" value="Unassembled WGS sequence"/>
</dbReference>
<organism evidence="1 2">
    <name type="scientific">Pelagimonas varians</name>
    <dbReference type="NCBI Taxonomy" id="696760"/>
    <lineage>
        <taxon>Bacteria</taxon>
        <taxon>Pseudomonadati</taxon>
        <taxon>Pseudomonadota</taxon>
        <taxon>Alphaproteobacteria</taxon>
        <taxon>Rhodobacterales</taxon>
        <taxon>Roseobacteraceae</taxon>
        <taxon>Pelagimonas</taxon>
    </lineage>
</organism>
<name>A0A238KY05_9RHOB</name>
<evidence type="ECO:0000313" key="2">
    <source>
        <dbReference type="Proteomes" id="UP000220836"/>
    </source>
</evidence>
<evidence type="ECO:0000313" key="1">
    <source>
        <dbReference type="EMBL" id="SMX47695.1"/>
    </source>
</evidence>
<gene>
    <name evidence="1" type="ORF">PEV8663_03614</name>
</gene>
<dbReference type="RefSeq" id="WP_170125899.1">
    <property type="nucleotide sequence ID" value="NZ_FXYH01000015.1"/>
</dbReference>
<dbReference type="EMBL" id="FXYH01000015">
    <property type="protein sequence ID" value="SMX47695.1"/>
    <property type="molecule type" value="Genomic_DNA"/>
</dbReference>